<gene>
    <name evidence="1" type="ordered locus">MexAM1_META2p0676</name>
</gene>
<proteinExistence type="predicted"/>
<dbReference type="Proteomes" id="UP000009081">
    <property type="component" value="Plasmid megaplasmid"/>
</dbReference>
<dbReference type="AlphaFoldDB" id="C5B4Z1"/>
<evidence type="ECO:0008006" key="3">
    <source>
        <dbReference type="Google" id="ProtNLM"/>
    </source>
</evidence>
<sequence length="330" mass="37022">MDSNTRRSRRGARAACIRCEVVWRRGIPVGRNGAGRALHVIVEKRLGPTYATPGEKVTADELRRLGCSDALVAYLAPSPAHMALKHPREWFWTDRKWFKGASREVTDEIARFAGGFFCELPLEEQAAMMGIRIVHAPGVRFNSGRGLWQSAAGNGISIEELGLEISLRPGERGSSYEGRGLTAFWFMLSKTFEDMNGYWLGYEPTKRQRYQPGPDYARMVLASVDAVLADPKGIHRRHREYLQTLWRGLELRDVTDWIEIVGGSFIRRYHEHCYSVGANGQGGHPDLTISGSELRFVEVKGKDRMHANQASWIVDIAEPLGLDVTVLKVG</sequence>
<keyword evidence="2" id="KW-1185">Reference proteome</keyword>
<evidence type="ECO:0000313" key="1">
    <source>
        <dbReference type="EMBL" id="ACS43523.1"/>
    </source>
</evidence>
<reference evidence="1 2" key="1">
    <citation type="journal article" date="2009" name="PLoS ONE">
        <title>Methylobacterium genome sequences: a reference blueprint to investigate microbial metabolism of C1 compounds from natural and industrial sources.</title>
        <authorList>
            <person name="Vuilleumier S."/>
            <person name="Chistoserdova L."/>
            <person name="Lee M.-C."/>
            <person name="Bringel F."/>
            <person name="Lajus A."/>
            <person name="Zhou Y."/>
            <person name="Gourion B."/>
            <person name="Barbe V."/>
            <person name="Chang J."/>
            <person name="Cruveiller S."/>
            <person name="Dossat C."/>
            <person name="Gillett W."/>
            <person name="Gruffaz C."/>
            <person name="Haugen E."/>
            <person name="Hourcade E."/>
            <person name="Levy R."/>
            <person name="Mangenot S."/>
            <person name="Muller E."/>
            <person name="Nadalig T."/>
            <person name="Pagni M."/>
            <person name="Penny C."/>
            <person name="Peyraud R."/>
            <person name="Robinson D.G."/>
            <person name="Roche D."/>
            <person name="Rouy Z."/>
            <person name="Saenampechek C."/>
            <person name="Salvignol G."/>
            <person name="Vallenet D."/>
            <person name="Wu Z."/>
            <person name="Marx C.J."/>
            <person name="Vorholt J.A."/>
            <person name="Olson M.V."/>
            <person name="Kaul R."/>
            <person name="Weissenbach J."/>
            <person name="Medigue C."/>
            <person name="Lidstrom M.E."/>
        </authorList>
    </citation>
    <scope>NUCLEOTIDE SEQUENCE [LARGE SCALE GENOMIC DNA]</scope>
    <source>
        <strain evidence="2">ATCC 14718 / DSM 1338 / JCM 2805 / NCIMB 9133 / AM1</strain>
    </source>
</reference>
<organism evidence="1 2">
    <name type="scientific">Methylorubrum extorquens (strain ATCC 14718 / DSM 1338 / JCM 2805 / NCIMB 9133 / AM1)</name>
    <name type="common">Methylobacterium extorquens</name>
    <dbReference type="NCBI Taxonomy" id="272630"/>
    <lineage>
        <taxon>Bacteria</taxon>
        <taxon>Pseudomonadati</taxon>
        <taxon>Pseudomonadota</taxon>
        <taxon>Alphaproteobacteria</taxon>
        <taxon>Hyphomicrobiales</taxon>
        <taxon>Methylobacteriaceae</taxon>
        <taxon>Methylorubrum</taxon>
    </lineage>
</organism>
<dbReference type="EMBL" id="CP001511">
    <property type="protein sequence ID" value="ACS43523.1"/>
    <property type="molecule type" value="Genomic_DNA"/>
</dbReference>
<geneLocation type="plasmid" evidence="1 2">
    <name>megaplasmid</name>
</geneLocation>
<dbReference type="HOGENOM" id="CLU_841469_0_0_5"/>
<dbReference type="KEGG" id="mea:Mex_2p0676"/>
<protein>
    <recommendedName>
        <fullName evidence="3">VRR-NUC domain-containing protein</fullName>
    </recommendedName>
</protein>
<keyword evidence="1" id="KW-0614">Plasmid</keyword>
<accession>C5B4Z1</accession>
<name>C5B4Z1_METEA</name>
<evidence type="ECO:0000313" key="2">
    <source>
        <dbReference type="Proteomes" id="UP000009081"/>
    </source>
</evidence>